<name>A0A9N8WUP9_9GLOM</name>
<evidence type="ECO:0000313" key="3">
    <source>
        <dbReference type="Proteomes" id="UP000789405"/>
    </source>
</evidence>
<comment type="caution">
    <text evidence="2">The sequence shown here is derived from an EMBL/GenBank/DDBJ whole genome shotgun (WGS) entry which is preliminary data.</text>
</comment>
<dbReference type="Proteomes" id="UP000789405">
    <property type="component" value="Unassembled WGS sequence"/>
</dbReference>
<accession>A0A9N8WUP9</accession>
<reference evidence="2" key="1">
    <citation type="submission" date="2021-06" db="EMBL/GenBank/DDBJ databases">
        <authorList>
            <person name="Kallberg Y."/>
            <person name="Tangrot J."/>
            <person name="Rosling A."/>
        </authorList>
    </citation>
    <scope>NUCLEOTIDE SEQUENCE</scope>
    <source>
        <strain evidence="2">MA453B</strain>
    </source>
</reference>
<organism evidence="2 3">
    <name type="scientific">Dentiscutata erythropus</name>
    <dbReference type="NCBI Taxonomy" id="1348616"/>
    <lineage>
        <taxon>Eukaryota</taxon>
        <taxon>Fungi</taxon>
        <taxon>Fungi incertae sedis</taxon>
        <taxon>Mucoromycota</taxon>
        <taxon>Glomeromycotina</taxon>
        <taxon>Glomeromycetes</taxon>
        <taxon>Diversisporales</taxon>
        <taxon>Gigasporaceae</taxon>
        <taxon>Dentiscutata</taxon>
    </lineage>
</organism>
<dbReference type="EMBL" id="CAJVPY010000842">
    <property type="protein sequence ID" value="CAG8494822.1"/>
    <property type="molecule type" value="Genomic_DNA"/>
</dbReference>
<feature type="compositionally biased region" description="Basic and acidic residues" evidence="1">
    <location>
        <begin position="89"/>
        <end position="128"/>
    </location>
</feature>
<protein>
    <submittedName>
        <fullName evidence="2">25006_t:CDS:1</fullName>
    </submittedName>
</protein>
<feature type="compositionally biased region" description="Basic and acidic residues" evidence="1">
    <location>
        <begin position="59"/>
        <end position="71"/>
    </location>
</feature>
<gene>
    <name evidence="2" type="ORF">DERYTH_LOCUS2597</name>
</gene>
<evidence type="ECO:0000256" key="1">
    <source>
        <dbReference type="SAM" id="MobiDB-lite"/>
    </source>
</evidence>
<evidence type="ECO:0000313" key="2">
    <source>
        <dbReference type="EMBL" id="CAG8494822.1"/>
    </source>
</evidence>
<sequence>MEFVSKKNESLHFALKKSLEQPTYPPITLTSSSTNEELWSEIKLLNNRVEYLESELELYKNPEPEADERQAKNQQPRKKRKTMPFSRLLTDEPQKTEKVQKQEIRKQKKEEKERKKVEQQRIREENQVKKKSVQRKVVLPDYMSCAIIGHYLDDHNFQYKLK</sequence>
<keyword evidence="3" id="KW-1185">Reference proteome</keyword>
<dbReference type="AlphaFoldDB" id="A0A9N8WUP9"/>
<proteinExistence type="predicted"/>
<feature type="region of interest" description="Disordered" evidence="1">
    <location>
        <begin position="59"/>
        <end position="130"/>
    </location>
</feature>